<gene>
    <name evidence="3" type="ORF">KDD93_01615</name>
</gene>
<protein>
    <submittedName>
        <fullName evidence="3">SDR family NAD(P)-dependent oxidoreductase</fullName>
    </submittedName>
</protein>
<dbReference type="PANTHER" id="PTHR42901:SF1">
    <property type="entry name" value="ALCOHOL DEHYDROGENASE"/>
    <property type="match status" value="1"/>
</dbReference>
<dbReference type="SUPFAM" id="SSF51735">
    <property type="entry name" value="NAD(P)-binding Rossmann-fold domains"/>
    <property type="match status" value="1"/>
</dbReference>
<comment type="similarity">
    <text evidence="1">Belongs to the short-chain dehydrogenases/reductases (SDR) family.</text>
</comment>
<evidence type="ECO:0000313" key="4">
    <source>
        <dbReference type="Proteomes" id="UP000682951"/>
    </source>
</evidence>
<keyword evidence="4" id="KW-1185">Reference proteome</keyword>
<dbReference type="InterPro" id="IPR002347">
    <property type="entry name" value="SDR_fam"/>
</dbReference>
<keyword evidence="2" id="KW-0560">Oxidoreductase</keyword>
<dbReference type="Gene3D" id="3.40.50.720">
    <property type="entry name" value="NAD(P)-binding Rossmann-like Domain"/>
    <property type="match status" value="1"/>
</dbReference>
<dbReference type="Pfam" id="PF00106">
    <property type="entry name" value="adh_short"/>
    <property type="match status" value="1"/>
</dbReference>
<evidence type="ECO:0000313" key="3">
    <source>
        <dbReference type="EMBL" id="MBR8463269.1"/>
    </source>
</evidence>
<comment type="caution">
    <text evidence="3">The sequence shown here is derived from an EMBL/GenBank/DDBJ whole genome shotgun (WGS) entry which is preliminary data.</text>
</comment>
<dbReference type="InterPro" id="IPR036291">
    <property type="entry name" value="NAD(P)-bd_dom_sf"/>
</dbReference>
<evidence type="ECO:0000256" key="2">
    <source>
        <dbReference type="ARBA" id="ARBA00023002"/>
    </source>
</evidence>
<dbReference type="PANTHER" id="PTHR42901">
    <property type="entry name" value="ALCOHOL DEHYDROGENASE"/>
    <property type="match status" value="1"/>
</dbReference>
<reference evidence="3 4" key="1">
    <citation type="submission" date="2021-04" db="EMBL/GenBank/DDBJ databases">
        <title>Molecular and phenotypic characterization and identification of bacterial isolates recovered from the Anatolian ground squirrels (Spermophilus xanthoprymnus) and which have the potential to form a new species in the Campylobacter genus.</title>
        <authorList>
            <person name="Aydin F."/>
            <person name="Abay S."/>
            <person name="Kayman T."/>
            <person name="Karakaya E."/>
            <person name="Mustak H.K."/>
            <person name="Mustak I.B."/>
            <person name="Bilgin N."/>
            <person name="Duzler A."/>
            <person name="Sahin O."/>
            <person name="Guran O."/>
            <person name="Saticioglu I.B."/>
        </authorList>
    </citation>
    <scope>NUCLEOTIDE SEQUENCE [LARGE SCALE GENOMIC DNA]</scope>
    <source>
        <strain evidence="4">faydin-G24</strain>
    </source>
</reference>
<dbReference type="EMBL" id="JAGSSW010000001">
    <property type="protein sequence ID" value="MBR8463269.1"/>
    <property type="molecule type" value="Genomic_DNA"/>
</dbReference>
<organism evidence="3 4">
    <name type="scientific">Campylobacter anatolicus</name>
    <dbReference type="NCBI Taxonomy" id="2829105"/>
    <lineage>
        <taxon>Bacteria</taxon>
        <taxon>Pseudomonadati</taxon>
        <taxon>Campylobacterota</taxon>
        <taxon>Epsilonproteobacteria</taxon>
        <taxon>Campylobacterales</taxon>
        <taxon>Campylobacteraceae</taxon>
        <taxon>Campylobacter</taxon>
    </lineage>
</organism>
<proteinExistence type="inferred from homology"/>
<evidence type="ECO:0000256" key="1">
    <source>
        <dbReference type="ARBA" id="ARBA00006484"/>
    </source>
</evidence>
<sequence>MKEYIVITGASSGIGMATARAFAMRGENLILIARRKELLESLRAEILKSMSDIDVVVKICDLSNIQNVYQVYDELKVYNLKAWINNAGFGDYSLVGEQNLYKIEHMIDLNIKALTIFSTLFIREYIAKDGAQLINISSAGGYTIVPNAITYCASKFYVSAFTEGLYHELKQEKNAKMTAKLLAPAATKTEFGAVAIDAANVNDYDYDASFKNYHTSEQMAEFLLALYDSEFCVGAVDRNSFEFRLTQPKFEYARKY</sequence>
<dbReference type="CDD" id="cd05233">
    <property type="entry name" value="SDR_c"/>
    <property type="match status" value="1"/>
</dbReference>
<dbReference type="RefSeq" id="WP_212141469.1">
    <property type="nucleotide sequence ID" value="NZ_JAGSSW010000001.1"/>
</dbReference>
<name>A0ABS5HG67_9BACT</name>
<dbReference type="PRINTS" id="PR00081">
    <property type="entry name" value="GDHRDH"/>
</dbReference>
<dbReference type="Proteomes" id="UP000682951">
    <property type="component" value="Unassembled WGS sequence"/>
</dbReference>
<accession>A0ABS5HG67</accession>